<dbReference type="InterPro" id="IPR000058">
    <property type="entry name" value="Znf_AN1"/>
</dbReference>
<gene>
    <name evidence="7" type="ORF">AKO1_005367</name>
</gene>
<dbReference type="Gene3D" id="4.10.1110.10">
    <property type="entry name" value="AN1-like Zinc finger"/>
    <property type="match status" value="1"/>
</dbReference>
<organism evidence="7 8">
    <name type="scientific">Acrasis kona</name>
    <dbReference type="NCBI Taxonomy" id="1008807"/>
    <lineage>
        <taxon>Eukaryota</taxon>
        <taxon>Discoba</taxon>
        <taxon>Heterolobosea</taxon>
        <taxon>Tetramitia</taxon>
        <taxon>Eutetramitia</taxon>
        <taxon>Acrasidae</taxon>
        <taxon>Acrasis</taxon>
    </lineage>
</organism>
<dbReference type="PROSITE" id="PS51039">
    <property type="entry name" value="ZF_AN1"/>
    <property type="match status" value="1"/>
</dbReference>
<evidence type="ECO:0000256" key="2">
    <source>
        <dbReference type="ARBA" id="ARBA00022771"/>
    </source>
</evidence>
<comment type="caution">
    <text evidence="7">The sequence shown here is derived from an EMBL/GenBank/DDBJ whole genome shotgun (WGS) entry which is preliminary data.</text>
</comment>
<reference evidence="7 8" key="1">
    <citation type="submission" date="2024-03" db="EMBL/GenBank/DDBJ databases">
        <title>The Acrasis kona genome and developmental transcriptomes reveal deep origins of eukaryotic multicellular pathways.</title>
        <authorList>
            <person name="Sheikh S."/>
            <person name="Fu C.-J."/>
            <person name="Brown M.W."/>
            <person name="Baldauf S.L."/>
        </authorList>
    </citation>
    <scope>NUCLEOTIDE SEQUENCE [LARGE SCALE GENOMIC DNA]</scope>
    <source>
        <strain evidence="7 8">ATCC MYA-3509</strain>
    </source>
</reference>
<evidence type="ECO:0000259" key="6">
    <source>
        <dbReference type="PROSITE" id="PS51039"/>
    </source>
</evidence>
<dbReference type="SUPFAM" id="SSF118310">
    <property type="entry name" value="AN1-like Zinc finger"/>
    <property type="match status" value="1"/>
</dbReference>
<dbReference type="EMBL" id="JAOPGA020000288">
    <property type="protein sequence ID" value="KAL0478027.1"/>
    <property type="molecule type" value="Genomic_DNA"/>
</dbReference>
<dbReference type="InterPro" id="IPR050652">
    <property type="entry name" value="AN1_A20_ZnFinger"/>
</dbReference>
<proteinExistence type="predicted"/>
<dbReference type="GO" id="GO:0008270">
    <property type="term" value="F:zinc ion binding"/>
    <property type="evidence" value="ECO:0007669"/>
    <property type="project" value="UniProtKB-KW"/>
</dbReference>
<evidence type="ECO:0000256" key="1">
    <source>
        <dbReference type="ARBA" id="ARBA00022723"/>
    </source>
</evidence>
<dbReference type="PANTHER" id="PTHR10634">
    <property type="entry name" value="AN1-TYPE ZINC FINGER PROTEIN"/>
    <property type="match status" value="1"/>
</dbReference>
<evidence type="ECO:0000313" key="7">
    <source>
        <dbReference type="EMBL" id="KAL0478027.1"/>
    </source>
</evidence>
<dbReference type="AlphaFoldDB" id="A0AAW2YPJ5"/>
<dbReference type="SMART" id="SM00154">
    <property type="entry name" value="ZnF_AN1"/>
    <property type="match status" value="1"/>
</dbReference>
<evidence type="ECO:0000256" key="5">
    <source>
        <dbReference type="SAM" id="MobiDB-lite"/>
    </source>
</evidence>
<dbReference type="InterPro" id="IPR035896">
    <property type="entry name" value="AN1-like_Znf"/>
</dbReference>
<dbReference type="Pfam" id="PF01428">
    <property type="entry name" value="zf-AN1"/>
    <property type="match status" value="1"/>
</dbReference>
<keyword evidence="8" id="KW-1185">Reference proteome</keyword>
<keyword evidence="1" id="KW-0479">Metal-binding</keyword>
<evidence type="ECO:0000256" key="4">
    <source>
        <dbReference type="PROSITE-ProRule" id="PRU00449"/>
    </source>
</evidence>
<protein>
    <submittedName>
        <fullName evidence="7">Zinc finger A20 and AN1 domain-containing stress-associated protein</fullName>
    </submittedName>
</protein>
<keyword evidence="3" id="KW-0862">Zinc</keyword>
<name>A0AAW2YPJ5_9EUKA</name>
<sequence>MPRNDDSKSLLPAEQIDGLKVKETVNANLKSVDLPATSSPSTTAPGEVKVAIPTKQPSNKKPVNRCFECRKKLPLSALKCRCEHTFCAEHRMAEDHCCPYDFKSLHKKQLENNLNKVVSLKVNQI</sequence>
<keyword evidence="2 4" id="KW-0863">Zinc-finger</keyword>
<feature type="domain" description="AN1-type" evidence="6">
    <location>
        <begin position="60"/>
        <end position="106"/>
    </location>
</feature>
<dbReference type="Proteomes" id="UP001431209">
    <property type="component" value="Unassembled WGS sequence"/>
</dbReference>
<evidence type="ECO:0000256" key="3">
    <source>
        <dbReference type="ARBA" id="ARBA00022833"/>
    </source>
</evidence>
<feature type="region of interest" description="Disordered" evidence="5">
    <location>
        <begin position="32"/>
        <end position="62"/>
    </location>
</feature>
<accession>A0AAW2YPJ5</accession>
<evidence type="ECO:0000313" key="8">
    <source>
        <dbReference type="Proteomes" id="UP001431209"/>
    </source>
</evidence>